<protein>
    <recommendedName>
        <fullName evidence="3">Transposase</fullName>
    </recommendedName>
</protein>
<evidence type="ECO:0008006" key="3">
    <source>
        <dbReference type="Google" id="ProtNLM"/>
    </source>
</evidence>
<dbReference type="Proteomes" id="UP001595075">
    <property type="component" value="Unassembled WGS sequence"/>
</dbReference>
<dbReference type="EMBL" id="JAZHXI010000001">
    <property type="protein sequence ID" value="KAL2076161.1"/>
    <property type="molecule type" value="Genomic_DNA"/>
</dbReference>
<name>A0ABR4D309_9HELO</name>
<evidence type="ECO:0000313" key="1">
    <source>
        <dbReference type="EMBL" id="KAL2076161.1"/>
    </source>
</evidence>
<reference evidence="1 2" key="1">
    <citation type="journal article" date="2024" name="Commun. Biol.">
        <title>Comparative genomic analysis of thermophilic fungi reveals convergent evolutionary adaptations and gene losses.</title>
        <authorList>
            <person name="Steindorff A.S."/>
            <person name="Aguilar-Pontes M.V."/>
            <person name="Robinson A.J."/>
            <person name="Andreopoulos B."/>
            <person name="LaButti K."/>
            <person name="Kuo A."/>
            <person name="Mondo S."/>
            <person name="Riley R."/>
            <person name="Otillar R."/>
            <person name="Haridas S."/>
            <person name="Lipzen A."/>
            <person name="Grimwood J."/>
            <person name="Schmutz J."/>
            <person name="Clum A."/>
            <person name="Reid I.D."/>
            <person name="Moisan M.C."/>
            <person name="Butler G."/>
            <person name="Nguyen T.T.M."/>
            <person name="Dewar K."/>
            <person name="Conant G."/>
            <person name="Drula E."/>
            <person name="Henrissat B."/>
            <person name="Hansel C."/>
            <person name="Singer S."/>
            <person name="Hutchinson M.I."/>
            <person name="de Vries R.P."/>
            <person name="Natvig D.O."/>
            <person name="Powell A.J."/>
            <person name="Tsang A."/>
            <person name="Grigoriev I.V."/>
        </authorList>
    </citation>
    <scope>NUCLEOTIDE SEQUENCE [LARGE SCALE GENOMIC DNA]</scope>
    <source>
        <strain evidence="1 2">CBS 494.80</strain>
    </source>
</reference>
<comment type="caution">
    <text evidence="1">The sequence shown here is derived from an EMBL/GenBank/DDBJ whole genome shotgun (WGS) entry which is preliminary data.</text>
</comment>
<keyword evidence="2" id="KW-1185">Reference proteome</keyword>
<sequence length="133" mass="15212">MYVDAFSNPERHATYAFPSSMQSKTNIKFRNKISASMVFRPTIHGEWLEAFQSNGIDVTHPKQTRYIHENTLERKCKLKTGKSRSTVVNFCNIHHRLLFCLSMAQVVKHGAMTEIIFEQAEPTCGKRGQGCSF</sequence>
<proteinExistence type="predicted"/>
<gene>
    <name evidence="1" type="ORF">VTL71DRAFT_1104</name>
</gene>
<accession>A0ABR4D309</accession>
<evidence type="ECO:0000313" key="2">
    <source>
        <dbReference type="Proteomes" id="UP001595075"/>
    </source>
</evidence>
<organism evidence="1 2">
    <name type="scientific">Oculimacula yallundae</name>
    <dbReference type="NCBI Taxonomy" id="86028"/>
    <lineage>
        <taxon>Eukaryota</taxon>
        <taxon>Fungi</taxon>
        <taxon>Dikarya</taxon>
        <taxon>Ascomycota</taxon>
        <taxon>Pezizomycotina</taxon>
        <taxon>Leotiomycetes</taxon>
        <taxon>Helotiales</taxon>
        <taxon>Ploettnerulaceae</taxon>
        <taxon>Oculimacula</taxon>
    </lineage>
</organism>